<protein>
    <submittedName>
        <fullName evidence="1">Uncharacterized protein</fullName>
    </submittedName>
</protein>
<accession>A0AAE0H1L7</accession>
<reference evidence="1 2" key="1">
    <citation type="journal article" date="2015" name="Genome Biol. Evol.">
        <title>Comparative Genomics of a Bacterivorous Green Alga Reveals Evolutionary Causalities and Consequences of Phago-Mixotrophic Mode of Nutrition.</title>
        <authorList>
            <person name="Burns J.A."/>
            <person name="Paasch A."/>
            <person name="Narechania A."/>
            <person name="Kim E."/>
        </authorList>
    </citation>
    <scope>NUCLEOTIDE SEQUENCE [LARGE SCALE GENOMIC DNA]</scope>
    <source>
        <strain evidence="1 2">PLY_AMNH</strain>
    </source>
</reference>
<name>A0AAE0H1L7_9CHLO</name>
<gene>
    <name evidence="1" type="ORF">CYMTET_5163</name>
</gene>
<keyword evidence="2" id="KW-1185">Reference proteome</keyword>
<sequence length="250" mass="27115">MTDSNKEQANAKSRFNSLVRFSAKPVLQLKKVFRKDGLSIDLACDVLPFDSLSAVKPINLFPVGQGRCTLSTEREVFHTEAGPVKIKFATELKTEALLENPTAMLSLGMATDFNARTWGNLNLASSISPGRTGLDKVSYTRQVPIYLGGPYKGSGCNVNLRADYDLKTMKPKPRVGVSKIKFKMNPATVGTVAIALAGIIGGKVRLGGDIKINVPGTEKRLGTDVFLCLRKESGVYALDIKKVGRVRVNL</sequence>
<proteinExistence type="predicted"/>
<dbReference type="Proteomes" id="UP001190700">
    <property type="component" value="Unassembled WGS sequence"/>
</dbReference>
<comment type="caution">
    <text evidence="1">The sequence shown here is derived from an EMBL/GenBank/DDBJ whole genome shotgun (WGS) entry which is preliminary data.</text>
</comment>
<evidence type="ECO:0000313" key="1">
    <source>
        <dbReference type="EMBL" id="KAK3287316.1"/>
    </source>
</evidence>
<dbReference type="EMBL" id="LGRX02000906">
    <property type="protein sequence ID" value="KAK3287316.1"/>
    <property type="molecule type" value="Genomic_DNA"/>
</dbReference>
<dbReference type="AlphaFoldDB" id="A0AAE0H1L7"/>
<organism evidence="1 2">
    <name type="scientific">Cymbomonas tetramitiformis</name>
    <dbReference type="NCBI Taxonomy" id="36881"/>
    <lineage>
        <taxon>Eukaryota</taxon>
        <taxon>Viridiplantae</taxon>
        <taxon>Chlorophyta</taxon>
        <taxon>Pyramimonadophyceae</taxon>
        <taxon>Pyramimonadales</taxon>
        <taxon>Pyramimonadaceae</taxon>
        <taxon>Cymbomonas</taxon>
    </lineage>
</organism>
<evidence type="ECO:0000313" key="2">
    <source>
        <dbReference type="Proteomes" id="UP001190700"/>
    </source>
</evidence>